<dbReference type="AlphaFoldDB" id="A0A1Y2IB66"/>
<evidence type="ECO:0000256" key="1">
    <source>
        <dbReference type="SAM" id="SignalP"/>
    </source>
</evidence>
<dbReference type="EMBL" id="KZ084139">
    <property type="protein sequence ID" value="OSC98336.1"/>
    <property type="molecule type" value="Genomic_DNA"/>
</dbReference>
<keyword evidence="1" id="KW-0732">Signal</keyword>
<evidence type="ECO:0000313" key="2">
    <source>
        <dbReference type="EMBL" id="OSC98336.1"/>
    </source>
</evidence>
<keyword evidence="3" id="KW-1185">Reference proteome</keyword>
<proteinExistence type="predicted"/>
<accession>A0A1Y2IB66</accession>
<sequence>MRFGLPLGPVSWTLLCCLTGARYIKIAVMKYCDIIDSSARDLVPTPSLHCVSPEITPQKPTLFKMQHSQSYIYQPSQMPVRVPFPRTESVPNRPHVVYYPSPRAPTTILPPLLFISKPNRPRLTFAEALERGPRLLSNILAAEDQDMPIFRCGLQTIKLKINWPGYDNHTRHITLPRPRPSGNYGCVALLVAIAEAYDEFIQVDPTDIPVKSKKARGAVSRDSYWSISSHPDRYVPRNLIPEALKHCGSDVFQVDVTLHVRSTMQ</sequence>
<dbReference type="OrthoDB" id="2757622at2759"/>
<evidence type="ECO:0000313" key="3">
    <source>
        <dbReference type="Proteomes" id="UP000193067"/>
    </source>
</evidence>
<feature type="chain" id="PRO_5012688889" evidence="1">
    <location>
        <begin position="24"/>
        <end position="265"/>
    </location>
</feature>
<protein>
    <submittedName>
        <fullName evidence="2">Uncharacterized protein</fullName>
    </submittedName>
</protein>
<name>A0A1Y2IB66_TRAC3</name>
<reference evidence="2 3" key="1">
    <citation type="journal article" date="2015" name="Biotechnol. Biofuels">
        <title>Enhanced degradation of softwood versus hardwood by the white-rot fungus Pycnoporus coccineus.</title>
        <authorList>
            <person name="Couturier M."/>
            <person name="Navarro D."/>
            <person name="Chevret D."/>
            <person name="Henrissat B."/>
            <person name="Piumi F."/>
            <person name="Ruiz-Duenas F.J."/>
            <person name="Martinez A.T."/>
            <person name="Grigoriev I.V."/>
            <person name="Riley R."/>
            <person name="Lipzen A."/>
            <person name="Berrin J.G."/>
            <person name="Master E.R."/>
            <person name="Rosso M.N."/>
        </authorList>
    </citation>
    <scope>NUCLEOTIDE SEQUENCE [LARGE SCALE GENOMIC DNA]</scope>
    <source>
        <strain evidence="2 3">BRFM310</strain>
    </source>
</reference>
<dbReference type="Proteomes" id="UP000193067">
    <property type="component" value="Unassembled WGS sequence"/>
</dbReference>
<gene>
    <name evidence="2" type="ORF">PYCCODRAFT_1427877</name>
</gene>
<feature type="signal peptide" evidence="1">
    <location>
        <begin position="1"/>
        <end position="23"/>
    </location>
</feature>
<organism evidence="2 3">
    <name type="scientific">Trametes coccinea (strain BRFM310)</name>
    <name type="common">Pycnoporus coccineus</name>
    <dbReference type="NCBI Taxonomy" id="1353009"/>
    <lineage>
        <taxon>Eukaryota</taxon>
        <taxon>Fungi</taxon>
        <taxon>Dikarya</taxon>
        <taxon>Basidiomycota</taxon>
        <taxon>Agaricomycotina</taxon>
        <taxon>Agaricomycetes</taxon>
        <taxon>Polyporales</taxon>
        <taxon>Polyporaceae</taxon>
        <taxon>Trametes</taxon>
    </lineage>
</organism>